<name>A0ABY7WX28_9BACL</name>
<dbReference type="InterPro" id="IPR052177">
    <property type="entry name" value="Divisome_Glycosyl_Hydrolase"/>
</dbReference>
<dbReference type="Proteomes" id="UP001213680">
    <property type="component" value="Chromosome"/>
</dbReference>
<dbReference type="RefSeq" id="WP_274356597.1">
    <property type="nucleotide sequence ID" value="NZ_CP118099.1"/>
</dbReference>
<dbReference type="InterPro" id="IPR017853">
    <property type="entry name" value="GH"/>
</dbReference>
<proteinExistence type="predicted"/>
<feature type="domain" description="Glycosyl hydrolase-like 10" evidence="4">
    <location>
        <begin position="342"/>
        <end position="610"/>
    </location>
</feature>
<gene>
    <name evidence="5" type="ORF">PTI97_11495</name>
</gene>
<evidence type="ECO:0000313" key="6">
    <source>
        <dbReference type="Proteomes" id="UP001213680"/>
    </source>
</evidence>
<evidence type="ECO:0000256" key="2">
    <source>
        <dbReference type="SAM" id="MobiDB-lite"/>
    </source>
</evidence>
<dbReference type="PANTHER" id="PTHR43405:SF1">
    <property type="entry name" value="GLYCOSYL HYDROLASE DIGH"/>
    <property type="match status" value="1"/>
</dbReference>
<protein>
    <submittedName>
        <fullName evidence="5">Family 10 glycosylhydrolase</fullName>
    </submittedName>
</protein>
<dbReference type="PANTHER" id="PTHR43405">
    <property type="entry name" value="GLYCOSYL HYDROLASE DIGH"/>
    <property type="match status" value="1"/>
</dbReference>
<dbReference type="SUPFAM" id="SSF51445">
    <property type="entry name" value="(Trans)glycosidases"/>
    <property type="match status" value="1"/>
</dbReference>
<evidence type="ECO:0000313" key="5">
    <source>
        <dbReference type="EMBL" id="WDH75441.1"/>
    </source>
</evidence>
<accession>A0ABY7WX28</accession>
<feature type="chain" id="PRO_5046173026" evidence="3">
    <location>
        <begin position="27"/>
        <end position="774"/>
    </location>
</feature>
<reference evidence="5 6" key="1">
    <citation type="submission" date="2023-02" db="EMBL/GenBank/DDBJ databases">
        <title>A bacterium isolated from plastisphere.</title>
        <authorList>
            <person name="Sun Y."/>
        </authorList>
    </citation>
    <scope>NUCLEOTIDE SEQUENCE [LARGE SCALE GENOMIC DNA]</scope>
    <source>
        <strain evidence="6">a-1</strain>
    </source>
</reference>
<organism evidence="5 6">
    <name type="scientific">Exiguobacterium marinum</name>
    <dbReference type="NCBI Taxonomy" id="273528"/>
    <lineage>
        <taxon>Bacteria</taxon>
        <taxon>Bacillati</taxon>
        <taxon>Bacillota</taxon>
        <taxon>Bacilli</taxon>
        <taxon>Bacillales</taxon>
        <taxon>Bacillales Family XII. Incertae Sedis</taxon>
        <taxon>Exiguobacterium</taxon>
    </lineage>
</organism>
<feature type="region of interest" description="Disordered" evidence="2">
    <location>
        <begin position="137"/>
        <end position="157"/>
    </location>
</feature>
<evidence type="ECO:0000256" key="3">
    <source>
        <dbReference type="SAM" id="SignalP"/>
    </source>
</evidence>
<feature type="signal peptide" evidence="3">
    <location>
        <begin position="1"/>
        <end position="26"/>
    </location>
</feature>
<keyword evidence="1 3" id="KW-0732">Signal</keyword>
<dbReference type="InterPro" id="IPR003790">
    <property type="entry name" value="GHL10"/>
</dbReference>
<sequence>MNKRNVVGTALSLTLLGSLLPMQGAAAEEVMKVIDASGDEMRVGGINKLANQQQLIIFNDQFSYYTETNPASTEVVLEKVGINTYTVAEKRGGNSPIPENGLVLSTGKDTTEAVTSFLRQLEIGERVMFEEPVVKQEERTANAVDPTRSSNPDGAPFDGFRGPDQLIVYTPAFGESTKTNVYGYEITVEDGYVTKLGGGNSSIPDNGFVVSGHGVSSAFLSGNSIIGAKVDVTDGVVTIMQDVDSYAFQSEKAIEKAEQSISKARAEWIDVPLDLADEALRSARTYLDQANAESDPVIALDAVRQATQLAYDAYYYSIDSGVAEQRAVWHRPKESTLTGVETVLDRMEKAGFNAVYLETTFWGYPIYPSAVQEQYGLPAQHPNFKNGDFGEHGTDILAAYIAKAKERGMTVHAWTDGFMVGEASLGVPSQFKQYPEWAAVQRTNTTGQPAPDTSSRYYWLDMMQPEVQDYMLALYEEMESTYDIKGLNIDYMRLPHHGFDKAYGFSEPTRALYKQVSGIDPIDLKKDTPEWEAFQAWIRERENEFVAKLHDISKQNDAKFMLTATPEPGAEEVYISDWKEDIDAVIPQAYGHDFNSIQKTVQASKKLMPEGTMYFTGIYSFYHHLNEGAVVDDVLSAKFGTSGVNMFAFGQASAPSVDALGKGPWRETAVNPGEEPLLAIEALLKDTRREMNSLYMPQGAMDKKAGRALAKEIQRLEKAARKQSLNLEDVQRIEQSLDVMKTNDQLEPVLYDRLQSRTADMKQWLQYAIERQGL</sequence>
<dbReference type="EMBL" id="CP118099">
    <property type="protein sequence ID" value="WDH75441.1"/>
    <property type="molecule type" value="Genomic_DNA"/>
</dbReference>
<dbReference type="Gene3D" id="3.20.20.80">
    <property type="entry name" value="Glycosidases"/>
    <property type="match status" value="1"/>
</dbReference>
<evidence type="ECO:0000256" key="1">
    <source>
        <dbReference type="ARBA" id="ARBA00022729"/>
    </source>
</evidence>
<dbReference type="Pfam" id="PF02638">
    <property type="entry name" value="GHL10"/>
    <property type="match status" value="1"/>
</dbReference>
<keyword evidence="6" id="KW-1185">Reference proteome</keyword>
<evidence type="ECO:0000259" key="4">
    <source>
        <dbReference type="Pfam" id="PF02638"/>
    </source>
</evidence>